<dbReference type="AlphaFoldDB" id="A0A5M6D7H4"/>
<gene>
    <name evidence="2" type="ORF">F0145_21215</name>
</gene>
<organism evidence="2 3">
    <name type="scientific">Adhaeribacter rhizoryzae</name>
    <dbReference type="NCBI Taxonomy" id="2607907"/>
    <lineage>
        <taxon>Bacteria</taxon>
        <taxon>Pseudomonadati</taxon>
        <taxon>Bacteroidota</taxon>
        <taxon>Cytophagia</taxon>
        <taxon>Cytophagales</taxon>
        <taxon>Hymenobacteraceae</taxon>
        <taxon>Adhaeribacter</taxon>
    </lineage>
</organism>
<evidence type="ECO:0000313" key="2">
    <source>
        <dbReference type="EMBL" id="KAA5541155.1"/>
    </source>
</evidence>
<dbReference type="SUPFAM" id="SSF109854">
    <property type="entry name" value="DinB/YfiT-like putative metalloenzymes"/>
    <property type="match status" value="1"/>
</dbReference>
<name>A0A5M6D7H4_9BACT</name>
<evidence type="ECO:0000313" key="3">
    <source>
        <dbReference type="Proteomes" id="UP000323426"/>
    </source>
</evidence>
<evidence type="ECO:0000259" key="1">
    <source>
        <dbReference type="Pfam" id="PF12867"/>
    </source>
</evidence>
<feature type="domain" description="DinB-like" evidence="1">
    <location>
        <begin position="30"/>
        <end position="145"/>
    </location>
</feature>
<accession>A0A5M6D7H4</accession>
<protein>
    <submittedName>
        <fullName evidence="2">DinB family protein</fullName>
    </submittedName>
</protein>
<dbReference type="RefSeq" id="WP_150091753.1">
    <property type="nucleotide sequence ID" value="NZ_VWSF01000023.1"/>
</dbReference>
<keyword evidence="3" id="KW-1185">Reference proteome</keyword>
<dbReference type="Gene3D" id="1.20.120.450">
    <property type="entry name" value="dinb family like domain"/>
    <property type="match status" value="1"/>
</dbReference>
<dbReference type="Pfam" id="PF12867">
    <property type="entry name" value="DinB_2"/>
    <property type="match status" value="1"/>
</dbReference>
<sequence>MKLTEQIAMHFREIHFGGNWTDVNLKDSLAEVDWQQATTKVYDLNTIAALVFHVNYYVSAVLKVLQGEPLNAKDKYSFDLSPIQSQEDWEALLNKTWNDAEKFATLVQALPESKLWETFTEEQYGNYYRNIHGVIEHTHYHLGQIVLLKKILAQQAETNNVRENN</sequence>
<dbReference type="InterPro" id="IPR024775">
    <property type="entry name" value="DinB-like"/>
</dbReference>
<dbReference type="EMBL" id="VWSF01000023">
    <property type="protein sequence ID" value="KAA5541155.1"/>
    <property type="molecule type" value="Genomic_DNA"/>
</dbReference>
<proteinExistence type="predicted"/>
<dbReference type="Proteomes" id="UP000323426">
    <property type="component" value="Unassembled WGS sequence"/>
</dbReference>
<reference evidence="2 3" key="1">
    <citation type="submission" date="2019-09" db="EMBL/GenBank/DDBJ databases">
        <title>Genome sequence and assembly of Adhaeribacter sp.</title>
        <authorList>
            <person name="Chhetri G."/>
        </authorList>
    </citation>
    <scope>NUCLEOTIDE SEQUENCE [LARGE SCALE GENOMIC DNA]</scope>
    <source>
        <strain evidence="2 3">DK36</strain>
    </source>
</reference>
<dbReference type="InterPro" id="IPR034660">
    <property type="entry name" value="DinB/YfiT-like"/>
</dbReference>
<comment type="caution">
    <text evidence="2">The sequence shown here is derived from an EMBL/GenBank/DDBJ whole genome shotgun (WGS) entry which is preliminary data.</text>
</comment>